<evidence type="ECO:0000256" key="5">
    <source>
        <dbReference type="ARBA" id="ARBA00023316"/>
    </source>
</evidence>
<dbReference type="SUPFAM" id="SSF141523">
    <property type="entry name" value="L,D-transpeptidase catalytic domain-like"/>
    <property type="match status" value="1"/>
</dbReference>
<gene>
    <name evidence="8" type="ORF">GCM10009754_71750</name>
</gene>
<feature type="active site" description="Proton donor/acceptor" evidence="6">
    <location>
        <position position="69"/>
    </location>
</feature>
<dbReference type="PROSITE" id="PS52029">
    <property type="entry name" value="LD_TPASE"/>
    <property type="match status" value="1"/>
</dbReference>
<comment type="caution">
    <text evidence="8">The sequence shown here is derived from an EMBL/GenBank/DDBJ whole genome shotgun (WGS) entry which is preliminary data.</text>
</comment>
<accession>A0ABP5DPE7</accession>
<dbReference type="InterPro" id="IPR038063">
    <property type="entry name" value="Transpep_catalytic_dom"/>
</dbReference>
<dbReference type="Pfam" id="PF03734">
    <property type="entry name" value="YkuD"/>
    <property type="match status" value="1"/>
</dbReference>
<proteinExistence type="predicted"/>
<evidence type="ECO:0000256" key="2">
    <source>
        <dbReference type="ARBA" id="ARBA00022679"/>
    </source>
</evidence>
<evidence type="ECO:0000256" key="1">
    <source>
        <dbReference type="ARBA" id="ARBA00004752"/>
    </source>
</evidence>
<evidence type="ECO:0000256" key="6">
    <source>
        <dbReference type="PROSITE-ProRule" id="PRU01373"/>
    </source>
</evidence>
<keyword evidence="5 6" id="KW-0961">Cell wall biogenesis/degradation</keyword>
<evidence type="ECO:0000256" key="3">
    <source>
        <dbReference type="ARBA" id="ARBA00022960"/>
    </source>
</evidence>
<keyword evidence="2" id="KW-0808">Transferase</keyword>
<keyword evidence="4 6" id="KW-0573">Peptidoglycan synthesis</keyword>
<dbReference type="EMBL" id="BAAANN010000039">
    <property type="protein sequence ID" value="GAA1984127.1"/>
    <property type="molecule type" value="Genomic_DNA"/>
</dbReference>
<evidence type="ECO:0000259" key="7">
    <source>
        <dbReference type="PROSITE" id="PS52029"/>
    </source>
</evidence>
<reference evidence="9" key="1">
    <citation type="journal article" date="2019" name="Int. J. Syst. Evol. Microbiol.">
        <title>The Global Catalogue of Microorganisms (GCM) 10K type strain sequencing project: providing services to taxonomists for standard genome sequencing and annotation.</title>
        <authorList>
            <consortium name="The Broad Institute Genomics Platform"/>
            <consortium name="The Broad Institute Genome Sequencing Center for Infectious Disease"/>
            <person name="Wu L."/>
            <person name="Ma J."/>
        </authorList>
    </citation>
    <scope>NUCLEOTIDE SEQUENCE [LARGE SCALE GENOMIC DNA]</scope>
    <source>
        <strain evidence="9">JCM 14545</strain>
    </source>
</reference>
<keyword evidence="9" id="KW-1185">Reference proteome</keyword>
<comment type="pathway">
    <text evidence="1 6">Cell wall biogenesis; peptidoglycan biosynthesis.</text>
</comment>
<feature type="active site" description="Nucleophile" evidence="6">
    <location>
        <position position="80"/>
    </location>
</feature>
<dbReference type="Proteomes" id="UP001501116">
    <property type="component" value="Unassembled WGS sequence"/>
</dbReference>
<organism evidence="8 9">
    <name type="scientific">Amycolatopsis minnesotensis</name>
    <dbReference type="NCBI Taxonomy" id="337894"/>
    <lineage>
        <taxon>Bacteria</taxon>
        <taxon>Bacillati</taxon>
        <taxon>Actinomycetota</taxon>
        <taxon>Actinomycetes</taxon>
        <taxon>Pseudonocardiales</taxon>
        <taxon>Pseudonocardiaceae</taxon>
        <taxon>Amycolatopsis</taxon>
    </lineage>
</organism>
<dbReference type="InterPro" id="IPR050979">
    <property type="entry name" value="LD-transpeptidase"/>
</dbReference>
<protein>
    <recommendedName>
        <fullName evidence="7">L,D-TPase catalytic domain-containing protein</fullName>
    </recommendedName>
</protein>
<dbReference type="PANTHER" id="PTHR30582:SF33">
    <property type="entry name" value="EXPORTED PROTEIN"/>
    <property type="match status" value="1"/>
</dbReference>
<feature type="domain" description="L,D-TPase catalytic" evidence="7">
    <location>
        <begin position="1"/>
        <end position="104"/>
    </location>
</feature>
<dbReference type="PANTHER" id="PTHR30582">
    <property type="entry name" value="L,D-TRANSPEPTIDASE"/>
    <property type="match status" value="1"/>
</dbReference>
<name>A0ABP5DPE7_9PSEU</name>
<evidence type="ECO:0000313" key="9">
    <source>
        <dbReference type="Proteomes" id="UP001501116"/>
    </source>
</evidence>
<evidence type="ECO:0000256" key="4">
    <source>
        <dbReference type="ARBA" id="ARBA00022984"/>
    </source>
</evidence>
<dbReference type="InterPro" id="IPR005490">
    <property type="entry name" value="LD_TPept_cat_dom"/>
</dbReference>
<keyword evidence="3 6" id="KW-0133">Cell shape</keyword>
<evidence type="ECO:0000313" key="8">
    <source>
        <dbReference type="EMBL" id="GAA1984127.1"/>
    </source>
</evidence>
<dbReference type="CDD" id="cd16913">
    <property type="entry name" value="YkuD_like"/>
    <property type="match status" value="1"/>
</dbReference>
<sequence>MSLSRLEAWLMRDRKVVRGPVPVKPGSADEPTPVGMFHVVWKDREHTSSEFGMPMPNSVFFAPGGIAFHEGSLEVSSHGCVHLSPENSAAFFDGLAKGDVVEVVA</sequence>
<dbReference type="Gene3D" id="2.40.440.10">
    <property type="entry name" value="L,D-transpeptidase catalytic domain-like"/>
    <property type="match status" value="1"/>
</dbReference>